<name>A0A2P8D280_9ACTN</name>
<comment type="caution">
    <text evidence="2">The sequence shown here is derived from an EMBL/GenBank/DDBJ whole genome shotgun (WGS) entry which is preliminary data.</text>
</comment>
<protein>
    <submittedName>
        <fullName evidence="2">Uncharacterized protein</fullName>
    </submittedName>
</protein>
<dbReference type="AlphaFoldDB" id="A0A2P8D280"/>
<keyword evidence="1" id="KW-0472">Membrane</keyword>
<keyword evidence="1" id="KW-1133">Transmembrane helix</keyword>
<proteinExistence type="predicted"/>
<feature type="transmembrane region" description="Helical" evidence="1">
    <location>
        <begin position="37"/>
        <end position="57"/>
    </location>
</feature>
<gene>
    <name evidence="2" type="ORF">CLV63_12037</name>
</gene>
<reference evidence="2 3" key="1">
    <citation type="submission" date="2018-03" db="EMBL/GenBank/DDBJ databases">
        <title>Genomic Encyclopedia of Archaeal and Bacterial Type Strains, Phase II (KMG-II): from individual species to whole genera.</title>
        <authorList>
            <person name="Goeker M."/>
        </authorList>
    </citation>
    <scope>NUCLEOTIDE SEQUENCE [LARGE SCALE GENOMIC DNA]</scope>
    <source>
        <strain evidence="2 3">DSM 45312</strain>
    </source>
</reference>
<evidence type="ECO:0000256" key="1">
    <source>
        <dbReference type="SAM" id="Phobius"/>
    </source>
</evidence>
<sequence length="79" mass="8128">MANVTVSTEDQNTGFIMKTRDRLSRGTRDAGAGIVEYAALVVLAAAILAGLIASGVTKDIQTAVTKKVDCLMAANCKAG</sequence>
<dbReference type="RefSeq" id="WP_106585575.1">
    <property type="nucleotide sequence ID" value="NZ_PYGA01000020.1"/>
</dbReference>
<dbReference type="EMBL" id="PYGA01000020">
    <property type="protein sequence ID" value="PSK91311.1"/>
    <property type="molecule type" value="Genomic_DNA"/>
</dbReference>
<accession>A0A2P8D280</accession>
<keyword evidence="3" id="KW-1185">Reference proteome</keyword>
<evidence type="ECO:0000313" key="2">
    <source>
        <dbReference type="EMBL" id="PSK91311.1"/>
    </source>
</evidence>
<dbReference type="Proteomes" id="UP000240542">
    <property type="component" value="Unassembled WGS sequence"/>
</dbReference>
<keyword evidence="1" id="KW-0812">Transmembrane</keyword>
<evidence type="ECO:0000313" key="3">
    <source>
        <dbReference type="Proteomes" id="UP000240542"/>
    </source>
</evidence>
<organism evidence="2 3">
    <name type="scientific">Murinocardiopsis flavida</name>
    <dbReference type="NCBI Taxonomy" id="645275"/>
    <lineage>
        <taxon>Bacteria</taxon>
        <taxon>Bacillati</taxon>
        <taxon>Actinomycetota</taxon>
        <taxon>Actinomycetes</taxon>
        <taxon>Streptosporangiales</taxon>
        <taxon>Nocardiopsidaceae</taxon>
        <taxon>Murinocardiopsis</taxon>
    </lineage>
</organism>